<proteinExistence type="inferred from homology"/>
<keyword evidence="8 12" id="KW-0521">NADP</keyword>
<dbReference type="InterPro" id="IPR036291">
    <property type="entry name" value="NAD(P)-bd_dom_sf"/>
</dbReference>
<dbReference type="NCBIfam" id="NF004976">
    <property type="entry name" value="PRK06349.1"/>
    <property type="match status" value="1"/>
</dbReference>
<keyword evidence="17" id="KW-1185">Reference proteome</keyword>
<dbReference type="GO" id="GO:0004412">
    <property type="term" value="F:homoserine dehydrogenase activity"/>
    <property type="evidence" value="ECO:0007669"/>
    <property type="project" value="UniProtKB-EC"/>
</dbReference>
<dbReference type="EMBL" id="MWQY01000011">
    <property type="protein sequence ID" value="ORC34869.1"/>
    <property type="molecule type" value="Genomic_DNA"/>
</dbReference>
<evidence type="ECO:0000256" key="14">
    <source>
        <dbReference type="RuleBase" id="RU004171"/>
    </source>
</evidence>
<keyword evidence="6 13" id="KW-0028">Amino-acid biosynthesis</keyword>
<dbReference type="GO" id="GO:0009088">
    <property type="term" value="P:threonine biosynthetic process"/>
    <property type="evidence" value="ECO:0007669"/>
    <property type="project" value="UniProtKB-UniPathway"/>
</dbReference>
<dbReference type="PIRSF" id="PIRSF000098">
    <property type="entry name" value="Homoser_dehydrog"/>
    <property type="match status" value="1"/>
</dbReference>
<name>A0A1Y1RX52_9SPIO</name>
<dbReference type="OrthoDB" id="9808167at2"/>
<dbReference type="FunFam" id="3.30.70.260:FF:000030">
    <property type="entry name" value="Homoserine dehydrogenase"/>
    <property type="match status" value="1"/>
</dbReference>
<organism evidence="16 17">
    <name type="scientific">Marispirochaeta aestuarii</name>
    <dbReference type="NCBI Taxonomy" id="1963862"/>
    <lineage>
        <taxon>Bacteria</taxon>
        <taxon>Pseudomonadati</taxon>
        <taxon>Spirochaetota</taxon>
        <taxon>Spirochaetia</taxon>
        <taxon>Spirochaetales</taxon>
        <taxon>Spirochaetaceae</taxon>
        <taxon>Marispirochaeta</taxon>
    </lineage>
</organism>
<dbReference type="GO" id="GO:0009086">
    <property type="term" value="P:methionine biosynthetic process"/>
    <property type="evidence" value="ECO:0007669"/>
    <property type="project" value="UniProtKB-KW"/>
</dbReference>
<feature type="active site" description="Proton donor" evidence="11">
    <location>
        <position position="206"/>
    </location>
</feature>
<dbReference type="InterPro" id="IPR005106">
    <property type="entry name" value="Asp/hSer_DH_NAD-bd"/>
</dbReference>
<dbReference type="Gene3D" id="3.30.70.260">
    <property type="match status" value="1"/>
</dbReference>
<sequence length="440" mass="46903">MKRPSAVAILGCGTVGGATAALLLSQRSMLAAKTGLDIELRYIVDKDFSHAESLNLDPGLFETELDKVLADPDVLAVVELIGGTGIARTLTEKILRAGKRVVTANKALLAKHGAELMAVAREAGVSISFEASCGGGIPILRALYDGILPNRIDAFYGIVNGTCNYILTEMMQKGNSYQEALKEAQEAGLAEADPTLDVTGGDSAHKLAIMSSLAFAQRVDLESVPVQGIDSLKLIDLNFGRELGYVVKLLAIAQSEEDGLALRVRPAFISTEHPLAWVSGPFNAVSVYGHAVGHTMYYGRGAGGSPTASAVTADIISSCMGTADTVFSTLNIWPDRTKKAVLLPQEDIQGRYYVRLMVEDQPGVFAQIAGILGENQISLSSVLQKEPYNDKADAVPVVITTHSVREGNLRTALAALDKLPVVREPSICIEILDEHEEIFA</sequence>
<dbReference type="RefSeq" id="WP_083050835.1">
    <property type="nucleotide sequence ID" value="NZ_CAXXQO010000003.1"/>
</dbReference>
<dbReference type="Pfam" id="PF00742">
    <property type="entry name" value="Homoserine_dh"/>
    <property type="match status" value="1"/>
</dbReference>
<dbReference type="SUPFAM" id="SSF55021">
    <property type="entry name" value="ACT-like"/>
    <property type="match status" value="1"/>
</dbReference>
<evidence type="ECO:0000256" key="10">
    <source>
        <dbReference type="ARBA" id="ARBA00023167"/>
    </source>
</evidence>
<evidence type="ECO:0000256" key="9">
    <source>
        <dbReference type="ARBA" id="ARBA00023002"/>
    </source>
</evidence>
<keyword evidence="7 13" id="KW-0791">Threonine biosynthesis</keyword>
<dbReference type="InterPro" id="IPR001342">
    <property type="entry name" value="HDH_cat"/>
</dbReference>
<dbReference type="Pfam" id="PF03447">
    <property type="entry name" value="NAD_binding_3"/>
    <property type="match status" value="1"/>
</dbReference>
<dbReference type="InterPro" id="IPR045865">
    <property type="entry name" value="ACT-like_dom_sf"/>
</dbReference>
<evidence type="ECO:0000259" key="15">
    <source>
        <dbReference type="PROSITE" id="PS51671"/>
    </source>
</evidence>
<feature type="binding site" evidence="12">
    <location>
        <position position="191"/>
    </location>
    <ligand>
        <name>L-homoserine</name>
        <dbReference type="ChEBI" id="CHEBI:57476"/>
    </ligand>
</feature>
<comment type="pathway">
    <text evidence="1 13">Amino-acid biosynthesis; L-threonine biosynthesis; L-threonine from L-aspartate: step 3/5.</text>
</comment>
<dbReference type="FunFam" id="3.30.360.10:FF:000005">
    <property type="entry name" value="Homoserine dehydrogenase"/>
    <property type="match status" value="1"/>
</dbReference>
<dbReference type="SUPFAM" id="SSF55347">
    <property type="entry name" value="Glyceraldehyde-3-phosphate dehydrogenase-like, C-terminal domain"/>
    <property type="match status" value="1"/>
</dbReference>
<evidence type="ECO:0000313" key="16">
    <source>
        <dbReference type="EMBL" id="ORC34869.1"/>
    </source>
</evidence>
<dbReference type="InterPro" id="IPR002912">
    <property type="entry name" value="ACT_dom"/>
</dbReference>
<evidence type="ECO:0000256" key="5">
    <source>
        <dbReference type="ARBA" id="ARBA00013376"/>
    </source>
</evidence>
<gene>
    <name evidence="16" type="ORF">B4O97_11060</name>
</gene>
<dbReference type="GO" id="GO:0050661">
    <property type="term" value="F:NADP binding"/>
    <property type="evidence" value="ECO:0007669"/>
    <property type="project" value="InterPro"/>
</dbReference>
<evidence type="ECO:0000256" key="3">
    <source>
        <dbReference type="ARBA" id="ARBA00006753"/>
    </source>
</evidence>
<dbReference type="PROSITE" id="PS51671">
    <property type="entry name" value="ACT"/>
    <property type="match status" value="1"/>
</dbReference>
<comment type="catalytic activity">
    <reaction evidence="13">
        <text>L-homoserine + NADP(+) = L-aspartate 4-semialdehyde + NADPH + H(+)</text>
        <dbReference type="Rhea" id="RHEA:15761"/>
        <dbReference type="ChEBI" id="CHEBI:15378"/>
        <dbReference type="ChEBI" id="CHEBI:57476"/>
        <dbReference type="ChEBI" id="CHEBI:57783"/>
        <dbReference type="ChEBI" id="CHEBI:58349"/>
        <dbReference type="ChEBI" id="CHEBI:537519"/>
        <dbReference type="EC" id="1.1.1.3"/>
    </reaction>
</comment>
<accession>A0A1Y1RX52</accession>
<evidence type="ECO:0000256" key="2">
    <source>
        <dbReference type="ARBA" id="ARBA00005062"/>
    </source>
</evidence>
<evidence type="ECO:0000256" key="11">
    <source>
        <dbReference type="PIRSR" id="PIRSR000098-1"/>
    </source>
</evidence>
<feature type="binding site" evidence="12">
    <location>
        <position position="106"/>
    </location>
    <ligand>
        <name>NADPH</name>
        <dbReference type="ChEBI" id="CHEBI:57783"/>
    </ligand>
</feature>
<dbReference type="CDD" id="cd04881">
    <property type="entry name" value="ACT_HSDH-Hom"/>
    <property type="match status" value="1"/>
</dbReference>
<reference evidence="16 17" key="1">
    <citation type="submission" date="2017-03" db="EMBL/GenBank/DDBJ databases">
        <title>Draft Genome sequence of Marispirochaeta sp. strain JC444.</title>
        <authorList>
            <person name="Shivani Y."/>
            <person name="Subhash Y."/>
            <person name="Sasikala C."/>
            <person name="Ramana C."/>
        </authorList>
    </citation>
    <scope>NUCLEOTIDE SEQUENCE [LARGE SCALE GENOMIC DNA]</scope>
    <source>
        <strain evidence="16 17">JC444</strain>
    </source>
</reference>
<dbReference type="AlphaFoldDB" id="A0A1Y1RX52"/>
<evidence type="ECO:0000256" key="7">
    <source>
        <dbReference type="ARBA" id="ARBA00022697"/>
    </source>
</evidence>
<evidence type="ECO:0000256" key="8">
    <source>
        <dbReference type="ARBA" id="ARBA00022857"/>
    </source>
</evidence>
<evidence type="ECO:0000256" key="13">
    <source>
        <dbReference type="RuleBase" id="RU000579"/>
    </source>
</evidence>
<dbReference type="STRING" id="1963862.B4O97_11060"/>
<comment type="similarity">
    <text evidence="3 14">Belongs to the homoserine dehydrogenase family.</text>
</comment>
<dbReference type="InterPro" id="IPR016204">
    <property type="entry name" value="HDH"/>
</dbReference>
<evidence type="ECO:0000256" key="6">
    <source>
        <dbReference type="ARBA" id="ARBA00022605"/>
    </source>
</evidence>
<dbReference type="PANTHER" id="PTHR43331:SF1">
    <property type="entry name" value="HOMOSERINE DEHYDROGENASE"/>
    <property type="match status" value="1"/>
</dbReference>
<dbReference type="UniPathway" id="UPA00051">
    <property type="reaction ID" value="UER00465"/>
</dbReference>
<feature type="binding site" evidence="12">
    <location>
        <begin position="10"/>
        <end position="17"/>
    </location>
    <ligand>
        <name>NADP(+)</name>
        <dbReference type="ChEBI" id="CHEBI:58349"/>
    </ligand>
</feature>
<comment type="pathway">
    <text evidence="2 13">Amino-acid biosynthesis; L-methionine biosynthesis via de novo pathway; L-homoserine from L-aspartate: step 3/3.</text>
</comment>
<dbReference type="InterPro" id="IPR019811">
    <property type="entry name" value="HDH_CS"/>
</dbReference>
<evidence type="ECO:0000256" key="1">
    <source>
        <dbReference type="ARBA" id="ARBA00005056"/>
    </source>
</evidence>
<dbReference type="Proteomes" id="UP000192343">
    <property type="component" value="Unassembled WGS sequence"/>
</dbReference>
<evidence type="ECO:0000313" key="17">
    <source>
        <dbReference type="Proteomes" id="UP000192343"/>
    </source>
</evidence>
<dbReference type="PANTHER" id="PTHR43331">
    <property type="entry name" value="HOMOSERINE DEHYDROGENASE"/>
    <property type="match status" value="1"/>
</dbReference>
<dbReference type="Gene3D" id="3.30.360.10">
    <property type="entry name" value="Dihydrodipicolinate Reductase, domain 2"/>
    <property type="match status" value="1"/>
</dbReference>
<dbReference type="EC" id="1.1.1.3" evidence="4 13"/>
<feature type="domain" description="ACT" evidence="15">
    <location>
        <begin position="353"/>
        <end position="430"/>
    </location>
</feature>
<dbReference type="SUPFAM" id="SSF51735">
    <property type="entry name" value="NAD(P)-binding Rossmann-fold domains"/>
    <property type="match status" value="1"/>
</dbReference>
<dbReference type="PROSITE" id="PS01042">
    <property type="entry name" value="HOMOSER_DHGENASE"/>
    <property type="match status" value="1"/>
</dbReference>
<comment type="caution">
    <text evidence="16">The sequence shown here is derived from an EMBL/GenBank/DDBJ whole genome shotgun (WGS) entry which is preliminary data.</text>
</comment>
<evidence type="ECO:0000256" key="4">
    <source>
        <dbReference type="ARBA" id="ARBA00013213"/>
    </source>
</evidence>
<evidence type="ECO:0000256" key="12">
    <source>
        <dbReference type="PIRSR" id="PIRSR000098-2"/>
    </source>
</evidence>
<dbReference type="Gene3D" id="3.40.50.720">
    <property type="entry name" value="NAD(P)-binding Rossmann-like Domain"/>
    <property type="match status" value="1"/>
</dbReference>
<protein>
    <recommendedName>
        <fullName evidence="5 13">Homoserine dehydrogenase</fullName>
        <ecNumber evidence="4 13">1.1.1.3</ecNumber>
    </recommendedName>
</protein>
<keyword evidence="9 13" id="KW-0560">Oxidoreductase</keyword>
<dbReference type="Pfam" id="PF01842">
    <property type="entry name" value="ACT"/>
    <property type="match status" value="1"/>
</dbReference>
<dbReference type="UniPathway" id="UPA00050">
    <property type="reaction ID" value="UER00063"/>
</dbReference>
<keyword evidence="10 13" id="KW-0486">Methionine biosynthesis</keyword>